<protein>
    <recommendedName>
        <fullName evidence="4">BTB domain-containing protein</fullName>
    </recommendedName>
</protein>
<evidence type="ECO:0000256" key="3">
    <source>
        <dbReference type="SAM" id="MobiDB-lite"/>
    </source>
</evidence>
<name>A0AAW2YYJ9_9EUKA</name>
<sequence>MSDYIDYLYDVGASSSEEDVYEHDWTPPSKWMGLEITNKNTKKATKRKKKSIIKNNEEKGYNVNSVVQEIHEEALEVVFDEGTAQPQLNTVPNLKASCHVNLNGGWSSPQLPFELTEDSTICDSKDGRILIYCPTTRSNQLYTFDLSNGTTTEVTKFKSLPTLKKPFMCLLSQKHVLLYSSSKIYVLINAMINKPQEVEGHIWSSQLNIPKASHISINAIEDGVIVVNFRESSVQIFRFDMQGSQGAITTSHRRITQPLLMDRNCATSYYNGMLYVGGGTYQNSFCSHFYEYNVSTNVWTKLYLQLPNCLFKLYSCNYGHVVFDGSNTFLLDTATSILVPSVIHNVDVCAEIIHCNFVPCGDKLLVVQNNKVYMLSGLQQEFTQRQVPKLLMDLHAKSKYTNVSLVVGSGESLSVHSGLLWARCPSMYEELRCGDDGYDRRLDLSSFSVHTVKSFIRYLYTGDISVQNVEEFFALICQYSCHKDLILELLCNKMRLEPLLHIHDQYELDLEKLYSSCVNSFVGAECDSSDFNLELLMFDELMAAGRCHIAFLSRSSLVADALTSGMEEFVTKTVRFSDLSIPAMNAILRYLYTDKYCIPLDICVEVFVASWAHNLCDLLDYCRKMIIRNLSIHSVVSIMSIADLYQDVQLRSACIMYYGHHYEQGVTEVEDWQDINEVLFFETQIKYLDKIKRSMKTKIERKPKSKHGQHTFQRKRSWTPW</sequence>
<dbReference type="SUPFAM" id="SSF54695">
    <property type="entry name" value="POZ domain"/>
    <property type="match status" value="2"/>
</dbReference>
<dbReference type="Gene3D" id="1.25.40.420">
    <property type="match status" value="1"/>
</dbReference>
<dbReference type="InterPro" id="IPR011043">
    <property type="entry name" value="Gal_Oxase/kelch_b-propeller"/>
</dbReference>
<evidence type="ECO:0000256" key="2">
    <source>
        <dbReference type="ARBA" id="ARBA00022737"/>
    </source>
</evidence>
<keyword evidence="1" id="KW-0880">Kelch repeat</keyword>
<organism evidence="5 6">
    <name type="scientific">Acrasis kona</name>
    <dbReference type="NCBI Taxonomy" id="1008807"/>
    <lineage>
        <taxon>Eukaryota</taxon>
        <taxon>Discoba</taxon>
        <taxon>Heterolobosea</taxon>
        <taxon>Tetramitia</taxon>
        <taxon>Eutetramitia</taxon>
        <taxon>Acrasidae</taxon>
        <taxon>Acrasis</taxon>
    </lineage>
</organism>
<feature type="domain" description="BTB" evidence="4">
    <location>
        <begin position="401"/>
        <end position="468"/>
    </location>
</feature>
<dbReference type="SUPFAM" id="SSF50965">
    <property type="entry name" value="Galactose oxidase, central domain"/>
    <property type="match status" value="1"/>
</dbReference>
<dbReference type="Gene3D" id="3.30.710.10">
    <property type="entry name" value="Potassium Channel Kv1.1, Chain A"/>
    <property type="match status" value="2"/>
</dbReference>
<dbReference type="Proteomes" id="UP001431209">
    <property type="component" value="Unassembled WGS sequence"/>
</dbReference>
<feature type="compositionally biased region" description="Basic residues" evidence="3">
    <location>
        <begin position="703"/>
        <end position="721"/>
    </location>
</feature>
<reference evidence="5 6" key="1">
    <citation type="submission" date="2024-03" db="EMBL/GenBank/DDBJ databases">
        <title>The Acrasis kona genome and developmental transcriptomes reveal deep origins of eukaryotic multicellular pathways.</title>
        <authorList>
            <person name="Sheikh S."/>
            <person name="Fu C.-J."/>
            <person name="Brown M.W."/>
            <person name="Baldauf S.L."/>
        </authorList>
    </citation>
    <scope>NUCLEOTIDE SEQUENCE [LARGE SCALE GENOMIC DNA]</scope>
    <source>
        <strain evidence="5 6">ATCC MYA-3509</strain>
    </source>
</reference>
<dbReference type="Gene3D" id="2.120.10.80">
    <property type="entry name" value="Kelch-type beta propeller"/>
    <property type="match status" value="1"/>
</dbReference>
<dbReference type="CDD" id="cd18186">
    <property type="entry name" value="BTB_POZ_ZBTB_KLHL-like"/>
    <property type="match status" value="1"/>
</dbReference>
<evidence type="ECO:0000313" key="5">
    <source>
        <dbReference type="EMBL" id="KAL0482127.1"/>
    </source>
</evidence>
<accession>A0AAW2YYJ9</accession>
<evidence type="ECO:0000259" key="4">
    <source>
        <dbReference type="PROSITE" id="PS50097"/>
    </source>
</evidence>
<gene>
    <name evidence="5" type="ORF">AKO1_013352</name>
</gene>
<evidence type="ECO:0000313" key="6">
    <source>
        <dbReference type="Proteomes" id="UP001431209"/>
    </source>
</evidence>
<dbReference type="InterPro" id="IPR011333">
    <property type="entry name" value="SKP1/BTB/POZ_sf"/>
</dbReference>
<keyword evidence="2" id="KW-0677">Repeat</keyword>
<feature type="region of interest" description="Disordered" evidence="3">
    <location>
        <begin position="699"/>
        <end position="721"/>
    </location>
</feature>
<proteinExistence type="predicted"/>
<dbReference type="Pfam" id="PF00651">
    <property type="entry name" value="BTB"/>
    <property type="match status" value="1"/>
</dbReference>
<dbReference type="PANTHER" id="PTHR24413">
    <property type="entry name" value="SPECKLE-TYPE POZ PROTEIN"/>
    <property type="match status" value="1"/>
</dbReference>
<dbReference type="AlphaFoldDB" id="A0AAW2YYJ9"/>
<dbReference type="InterPro" id="IPR000210">
    <property type="entry name" value="BTB/POZ_dom"/>
</dbReference>
<dbReference type="InterPro" id="IPR015915">
    <property type="entry name" value="Kelch-typ_b-propeller"/>
</dbReference>
<dbReference type="EMBL" id="JAOPGA020000821">
    <property type="protein sequence ID" value="KAL0482127.1"/>
    <property type="molecule type" value="Genomic_DNA"/>
</dbReference>
<keyword evidence="6" id="KW-1185">Reference proteome</keyword>
<evidence type="ECO:0000256" key="1">
    <source>
        <dbReference type="ARBA" id="ARBA00022441"/>
    </source>
</evidence>
<dbReference type="PROSITE" id="PS50097">
    <property type="entry name" value="BTB"/>
    <property type="match status" value="1"/>
</dbReference>
<comment type="caution">
    <text evidence="5">The sequence shown here is derived from an EMBL/GenBank/DDBJ whole genome shotgun (WGS) entry which is preliminary data.</text>
</comment>